<reference evidence="1" key="1">
    <citation type="submission" date="2021-02" db="EMBL/GenBank/DDBJ databases">
        <authorList>
            <person name="Nowell W R."/>
        </authorList>
    </citation>
    <scope>NUCLEOTIDE SEQUENCE</scope>
</reference>
<gene>
    <name evidence="1" type="ORF">OVN521_LOCUS48458</name>
</gene>
<sequence>MGYKSTLPCAAPMLTEKQRDARVQWGNQASRRRLESIKGLVGYHSFTTIMHGAYYVQILQDHL</sequence>
<dbReference type="Proteomes" id="UP000663866">
    <property type="component" value="Unassembled WGS sequence"/>
</dbReference>
<accession>A0A821IL52</accession>
<organism evidence="1 2">
    <name type="scientific">Rotaria magnacalcarata</name>
    <dbReference type="NCBI Taxonomy" id="392030"/>
    <lineage>
        <taxon>Eukaryota</taxon>
        <taxon>Metazoa</taxon>
        <taxon>Spiralia</taxon>
        <taxon>Gnathifera</taxon>
        <taxon>Rotifera</taxon>
        <taxon>Eurotatoria</taxon>
        <taxon>Bdelloidea</taxon>
        <taxon>Philodinida</taxon>
        <taxon>Philodinidae</taxon>
        <taxon>Rotaria</taxon>
    </lineage>
</organism>
<comment type="caution">
    <text evidence="1">The sequence shown here is derived from an EMBL/GenBank/DDBJ whole genome shotgun (WGS) entry which is preliminary data.</text>
</comment>
<name>A0A821IL52_9BILA</name>
<proteinExistence type="predicted"/>
<dbReference type="EMBL" id="CAJOBG010100945">
    <property type="protein sequence ID" value="CAF4702750.1"/>
    <property type="molecule type" value="Genomic_DNA"/>
</dbReference>
<evidence type="ECO:0000313" key="1">
    <source>
        <dbReference type="EMBL" id="CAF4702750.1"/>
    </source>
</evidence>
<keyword evidence="2" id="KW-1185">Reference proteome</keyword>
<evidence type="ECO:0000313" key="2">
    <source>
        <dbReference type="Proteomes" id="UP000663866"/>
    </source>
</evidence>
<protein>
    <submittedName>
        <fullName evidence="1">Uncharacterized protein</fullName>
    </submittedName>
</protein>
<dbReference type="AlphaFoldDB" id="A0A821IL52"/>
<feature type="non-terminal residue" evidence="1">
    <location>
        <position position="63"/>
    </location>
</feature>